<protein>
    <submittedName>
        <fullName evidence="9">Uncharacterized protein</fullName>
    </submittedName>
</protein>
<accession>A0A0N5A455</accession>
<evidence type="ECO:0000256" key="6">
    <source>
        <dbReference type="ARBA" id="ARBA00023320"/>
    </source>
</evidence>
<organism evidence="8 9">
    <name type="scientific">Parastrongyloides trichosuri</name>
    <name type="common">Possum-specific nematode worm</name>
    <dbReference type="NCBI Taxonomy" id="131310"/>
    <lineage>
        <taxon>Eukaryota</taxon>
        <taxon>Metazoa</taxon>
        <taxon>Ecdysozoa</taxon>
        <taxon>Nematoda</taxon>
        <taxon>Chromadorea</taxon>
        <taxon>Rhabditida</taxon>
        <taxon>Tylenchina</taxon>
        <taxon>Panagrolaimomorpha</taxon>
        <taxon>Strongyloidoidea</taxon>
        <taxon>Strongyloididae</taxon>
        <taxon>Parastrongyloides</taxon>
    </lineage>
</organism>
<comment type="similarity">
    <text evidence="2">Belongs to the FARP (FMRFamide related peptide) family.</text>
</comment>
<keyword evidence="3" id="KW-0964">Secreted</keyword>
<dbReference type="GO" id="GO:0007218">
    <property type="term" value="P:neuropeptide signaling pathway"/>
    <property type="evidence" value="ECO:0007669"/>
    <property type="project" value="UniProtKB-KW"/>
</dbReference>
<evidence type="ECO:0000256" key="4">
    <source>
        <dbReference type="ARBA" id="ARBA00022685"/>
    </source>
</evidence>
<keyword evidence="6" id="KW-0527">Neuropeptide</keyword>
<evidence type="ECO:0000256" key="5">
    <source>
        <dbReference type="ARBA" id="ARBA00022815"/>
    </source>
</evidence>
<sequence>MAMFKKLLVPIFVILFTVYVLADENEKINLNESNVSNDIEQDQYQHDEPLGYNNQENVYDNESIEKRAPLDRSSMVRFGKRAQLDRAMVRFGRSPMDRSSMVRFGRAPLDRSSMVRFGRAPLARTSMVRFGKRAPLDRSSMVRFGKRAPLDRAMVRFGKRAPLDRAMVRFGKRFE</sequence>
<dbReference type="InterPro" id="IPR002544">
    <property type="entry name" value="FMRFamid-related_peptide-like"/>
</dbReference>
<proteinExistence type="inferred from homology"/>
<dbReference type="WBParaSite" id="PTRK_0001640600.1">
    <property type="protein sequence ID" value="PTRK_0001640600.1"/>
    <property type="gene ID" value="PTRK_0001640600"/>
</dbReference>
<dbReference type="PANTHER" id="PTHR20986">
    <property type="entry name" value="FMRFAMIDE-RELATED PEPTIDES"/>
    <property type="match status" value="1"/>
</dbReference>
<dbReference type="GO" id="GO:0005576">
    <property type="term" value="C:extracellular region"/>
    <property type="evidence" value="ECO:0007669"/>
    <property type="project" value="UniProtKB-SubCell"/>
</dbReference>
<evidence type="ECO:0000313" key="9">
    <source>
        <dbReference type="WBParaSite" id="PTRK_0001640600.1"/>
    </source>
</evidence>
<evidence type="ECO:0000256" key="7">
    <source>
        <dbReference type="SAM" id="SignalP"/>
    </source>
</evidence>
<dbReference type="InterPro" id="IPR051041">
    <property type="entry name" value="FMRFamide-related_np"/>
</dbReference>
<evidence type="ECO:0000256" key="1">
    <source>
        <dbReference type="ARBA" id="ARBA00004613"/>
    </source>
</evidence>
<feature type="chain" id="PRO_5005892880" evidence="7">
    <location>
        <begin position="23"/>
        <end position="175"/>
    </location>
</feature>
<name>A0A0N5A455_PARTI</name>
<keyword evidence="5" id="KW-0027">Amidation</keyword>
<keyword evidence="8" id="KW-1185">Reference proteome</keyword>
<evidence type="ECO:0000256" key="3">
    <source>
        <dbReference type="ARBA" id="ARBA00022525"/>
    </source>
</evidence>
<dbReference type="AlphaFoldDB" id="A0A0N5A455"/>
<dbReference type="Pfam" id="PF01581">
    <property type="entry name" value="FARP"/>
    <property type="match status" value="7"/>
</dbReference>
<evidence type="ECO:0000256" key="2">
    <source>
        <dbReference type="ARBA" id="ARBA00006356"/>
    </source>
</evidence>
<comment type="subcellular location">
    <subcellularLocation>
        <location evidence="1">Secreted</location>
    </subcellularLocation>
</comment>
<evidence type="ECO:0000313" key="8">
    <source>
        <dbReference type="Proteomes" id="UP000038045"/>
    </source>
</evidence>
<keyword evidence="4" id="KW-0165">Cleavage on pair of basic residues</keyword>
<reference evidence="9" key="1">
    <citation type="submission" date="2017-02" db="UniProtKB">
        <authorList>
            <consortium name="WormBaseParasite"/>
        </authorList>
    </citation>
    <scope>IDENTIFICATION</scope>
</reference>
<dbReference type="Proteomes" id="UP000038045">
    <property type="component" value="Unplaced"/>
</dbReference>
<feature type="signal peptide" evidence="7">
    <location>
        <begin position="1"/>
        <end position="22"/>
    </location>
</feature>
<dbReference type="STRING" id="131310.A0A0N5A455"/>
<keyword evidence="7" id="KW-0732">Signal</keyword>
<dbReference type="PANTHER" id="PTHR20986:SF16">
    <property type="entry name" value="FMRFAMIDE-LIKE NEUROPEPTIDES 7"/>
    <property type="match status" value="1"/>
</dbReference>